<keyword evidence="2" id="KW-0472">Membrane</keyword>
<feature type="transmembrane region" description="Helical" evidence="2">
    <location>
        <begin position="204"/>
        <end position="226"/>
    </location>
</feature>
<feature type="region of interest" description="Disordered" evidence="1">
    <location>
        <begin position="1"/>
        <end position="59"/>
    </location>
</feature>
<keyword evidence="2" id="KW-1133">Transmembrane helix</keyword>
<dbReference type="OrthoDB" id="2822036at2"/>
<feature type="compositionally biased region" description="Basic and acidic residues" evidence="1">
    <location>
        <begin position="1"/>
        <end position="20"/>
    </location>
</feature>
<protein>
    <recommendedName>
        <fullName evidence="5">Yip1 domain-containing protein</fullName>
    </recommendedName>
</protein>
<dbReference type="STRING" id="1441095.AM592_21905"/>
<sequence>MEEMRNKDRYNDDHNEREEASAVEEETVEEQSRLSRVSRNQAKKQTKAKTRTKNSEKPSANKYVSGFRAFGGSVLRYLSYFYSVLKSPLAAMRAADEKSAKYGYVSLFLFTVLFSLGNFIQLRASRERVLGFGVSYPFYEAFFFVLLFAFTFLLISAGSIWVVSKYIIRYPFAFRNVLNRLSVLFVPVTTLTLLWMVFSIPHLIFLTSILSVFGFCYYLFSIYALIESAYKSSSRPLIDLFYCAGIALLIQAAFVGFIWRFISDYLLSSLIPL</sequence>
<feature type="transmembrane region" description="Helical" evidence="2">
    <location>
        <begin position="180"/>
        <end position="198"/>
    </location>
</feature>
<feature type="transmembrane region" description="Helical" evidence="2">
    <location>
        <begin position="102"/>
        <end position="121"/>
    </location>
</feature>
<gene>
    <name evidence="3" type="ORF">AM592_21905</name>
</gene>
<dbReference type="RefSeq" id="WP_053605739.1">
    <property type="nucleotide sequence ID" value="NZ_CP012600.1"/>
</dbReference>
<evidence type="ECO:0000256" key="1">
    <source>
        <dbReference type="SAM" id="MobiDB-lite"/>
    </source>
</evidence>
<feature type="compositionally biased region" description="Basic residues" evidence="1">
    <location>
        <begin position="41"/>
        <end position="52"/>
    </location>
</feature>
<proteinExistence type="predicted"/>
<dbReference type="EMBL" id="CP012600">
    <property type="protein sequence ID" value="ALC83865.1"/>
    <property type="molecule type" value="Genomic_DNA"/>
</dbReference>
<name>A0A0M4GCV7_9BACI</name>
<organism evidence="3 4">
    <name type="scientific">Bacillus gobiensis</name>
    <dbReference type="NCBI Taxonomy" id="1441095"/>
    <lineage>
        <taxon>Bacteria</taxon>
        <taxon>Bacillati</taxon>
        <taxon>Bacillota</taxon>
        <taxon>Bacilli</taxon>
        <taxon>Bacillales</taxon>
        <taxon>Bacillaceae</taxon>
        <taxon>Bacillus</taxon>
    </lineage>
</organism>
<dbReference type="AlphaFoldDB" id="A0A0M4GCV7"/>
<dbReference type="PATRIC" id="fig|1441095.3.peg.4834"/>
<evidence type="ECO:0008006" key="5">
    <source>
        <dbReference type="Google" id="ProtNLM"/>
    </source>
</evidence>
<evidence type="ECO:0000313" key="3">
    <source>
        <dbReference type="EMBL" id="ALC83865.1"/>
    </source>
</evidence>
<accession>A0A0M4GCV7</accession>
<keyword evidence="2" id="KW-0812">Transmembrane</keyword>
<feature type="transmembrane region" description="Helical" evidence="2">
    <location>
        <begin position="238"/>
        <end position="262"/>
    </location>
</feature>
<evidence type="ECO:0000313" key="4">
    <source>
        <dbReference type="Proteomes" id="UP000067625"/>
    </source>
</evidence>
<dbReference type="Proteomes" id="UP000067625">
    <property type="component" value="Chromosome"/>
</dbReference>
<evidence type="ECO:0000256" key="2">
    <source>
        <dbReference type="SAM" id="Phobius"/>
    </source>
</evidence>
<reference evidence="4" key="1">
    <citation type="submission" date="2015-08" db="EMBL/GenBank/DDBJ databases">
        <title>Genome sequencing project for genomic taxonomy and phylogenomics of Bacillus-like bacteria.</title>
        <authorList>
            <person name="Liu B."/>
            <person name="Wang J."/>
            <person name="Zhu Y."/>
            <person name="Liu G."/>
            <person name="Chen Q."/>
            <person name="Chen Z."/>
            <person name="Lan J."/>
            <person name="Che J."/>
            <person name="Ge C."/>
            <person name="Shi H."/>
            <person name="Pan Z."/>
            <person name="Liu X."/>
        </authorList>
    </citation>
    <scope>NUCLEOTIDE SEQUENCE [LARGE SCALE GENOMIC DNA]</scope>
    <source>
        <strain evidence="4">FJAT-4402</strain>
    </source>
</reference>
<keyword evidence="4" id="KW-1185">Reference proteome</keyword>
<reference evidence="3 4" key="2">
    <citation type="journal article" date="2016" name="Int. J. Syst. Evol. Microbiol.">
        <title>Bacillus gobiensis sp. nov., isolated from a soil sample.</title>
        <authorList>
            <person name="Liu B."/>
            <person name="Liu G.H."/>
            <person name="Cetin S."/>
            <person name="Schumann P."/>
            <person name="Pan Z.Z."/>
            <person name="Chen Q.Q."/>
        </authorList>
    </citation>
    <scope>NUCLEOTIDE SEQUENCE [LARGE SCALE GENOMIC DNA]</scope>
    <source>
        <strain evidence="3 4">FJAT-4402</strain>
    </source>
</reference>
<feature type="transmembrane region" description="Helical" evidence="2">
    <location>
        <begin position="141"/>
        <end position="168"/>
    </location>
</feature>